<feature type="compositionally biased region" description="Basic and acidic residues" evidence="1">
    <location>
        <begin position="66"/>
        <end position="80"/>
    </location>
</feature>
<dbReference type="EMBL" id="CZKA01000061">
    <property type="protein sequence ID" value="CUR59607.1"/>
    <property type="molecule type" value="Genomic_DNA"/>
</dbReference>
<accession>A0A2P2CC93</accession>
<gene>
    <name evidence="2" type="ORF">NOCA2640015</name>
</gene>
<protein>
    <submittedName>
        <fullName evidence="2">Uncharacterized protein</fullName>
    </submittedName>
</protein>
<evidence type="ECO:0000256" key="1">
    <source>
        <dbReference type="SAM" id="MobiDB-lite"/>
    </source>
</evidence>
<reference evidence="2" key="1">
    <citation type="submission" date="2015-08" db="EMBL/GenBank/DDBJ databases">
        <authorList>
            <person name="Babu N.S."/>
            <person name="Beckwith C.J."/>
            <person name="Beseler K.G."/>
            <person name="Brison A."/>
            <person name="Carone J.V."/>
            <person name="Caskin T.P."/>
            <person name="Diamond M."/>
            <person name="Durham M.E."/>
            <person name="Foxe J.M."/>
            <person name="Go M."/>
            <person name="Henderson B.A."/>
            <person name="Jones I.B."/>
            <person name="McGettigan J.A."/>
            <person name="Micheletti S.J."/>
            <person name="Nasrallah M.E."/>
            <person name="Ortiz D."/>
            <person name="Piller C.R."/>
            <person name="Privatt S.R."/>
            <person name="Schneider S.L."/>
            <person name="Sharp S."/>
            <person name="Smith T.C."/>
            <person name="Stanton J.D."/>
            <person name="Ullery H.E."/>
            <person name="Wilson R.J."/>
            <person name="Serrano M.G."/>
            <person name="Buck G."/>
            <person name="Lee V."/>
            <person name="Wang Y."/>
            <person name="Carvalho R."/>
            <person name="Voegtly L."/>
            <person name="Shi R."/>
            <person name="Duckworth R."/>
            <person name="Johnson A."/>
            <person name="Loviza R."/>
            <person name="Walstead R."/>
            <person name="Shah Z."/>
            <person name="Kiflezghi M."/>
            <person name="Wade K."/>
            <person name="Ball S.L."/>
            <person name="Bradley K.W."/>
            <person name="Asai D.J."/>
            <person name="Bowman C.A."/>
            <person name="Russell D.A."/>
            <person name="Pope W.H."/>
            <person name="Jacobs-Sera D."/>
            <person name="Hendrix R.W."/>
            <person name="Hatfull G.F."/>
        </authorList>
    </citation>
    <scope>NUCLEOTIDE SEQUENCE</scope>
</reference>
<dbReference type="AlphaFoldDB" id="A0A2P2CC93"/>
<evidence type="ECO:0000313" key="2">
    <source>
        <dbReference type="EMBL" id="CUR59607.1"/>
    </source>
</evidence>
<organism evidence="2">
    <name type="scientific">metagenome</name>
    <dbReference type="NCBI Taxonomy" id="256318"/>
    <lineage>
        <taxon>unclassified sequences</taxon>
        <taxon>metagenomes</taxon>
    </lineage>
</organism>
<sequence>MTAQEVQAENPYAGQGSVLLDIGGDVGALVVTMPPGLEGVEVEIRPVGGPDLRFDPRASHHHGHDHQHGDGHDHVHPHDVHPHVAVVSRPTAAGAVPSLVFPELLEGSYELYEKGAHEVLLTVRITGGDVATATWPS</sequence>
<feature type="region of interest" description="Disordered" evidence="1">
    <location>
        <begin position="48"/>
        <end position="80"/>
    </location>
</feature>
<name>A0A2P2CC93_9ZZZZ</name>
<proteinExistence type="predicted"/>